<dbReference type="SMART" id="SM00304">
    <property type="entry name" value="HAMP"/>
    <property type="match status" value="1"/>
</dbReference>
<dbReference type="PANTHER" id="PTHR32089">
    <property type="entry name" value="METHYL-ACCEPTING CHEMOTAXIS PROTEIN MCPB"/>
    <property type="match status" value="1"/>
</dbReference>
<reference evidence="9 10" key="1">
    <citation type="journal article" date="2013" name="Antonie Van Leeuwenhoek">
        <title>Actinoplanes hulinensis sp. nov., a novel actinomycete isolated from soybean root (Glycine max (L.) Merr).</title>
        <authorList>
            <person name="Shen Y."/>
            <person name="Liu C."/>
            <person name="Wang X."/>
            <person name="Zhao J."/>
            <person name="Jia F."/>
            <person name="Zhang Y."/>
            <person name="Wang L."/>
            <person name="Yang D."/>
            <person name="Xiang W."/>
        </authorList>
    </citation>
    <scope>NUCLEOTIDE SEQUENCE [LARGE SCALE GENOMIC DNA]</scope>
    <source>
        <strain evidence="9 10">NEAU-M9</strain>
    </source>
</reference>
<dbReference type="SUPFAM" id="SSF58104">
    <property type="entry name" value="Methyl-accepting chemotaxis protein (MCP) signaling domain"/>
    <property type="match status" value="1"/>
</dbReference>
<evidence type="ECO:0000259" key="8">
    <source>
        <dbReference type="PROSITE" id="PS50885"/>
    </source>
</evidence>
<keyword evidence="10" id="KW-1185">Reference proteome</keyword>
<feature type="transmembrane region" description="Helical" evidence="6">
    <location>
        <begin position="178"/>
        <end position="202"/>
    </location>
</feature>
<comment type="caution">
    <text evidence="9">The sequence shown here is derived from an EMBL/GenBank/DDBJ whole genome shotgun (WGS) entry which is preliminary data.</text>
</comment>
<dbReference type="Pfam" id="PF12729">
    <property type="entry name" value="4HB_MCP_1"/>
    <property type="match status" value="1"/>
</dbReference>
<keyword evidence="3 5" id="KW-0807">Transducer</keyword>
<accession>A0ABS7BF27</accession>
<proteinExistence type="inferred from homology"/>
<evidence type="ECO:0000259" key="7">
    <source>
        <dbReference type="PROSITE" id="PS50111"/>
    </source>
</evidence>
<protein>
    <submittedName>
        <fullName evidence="9">Methyl-accepting chemotaxis protein</fullName>
    </submittedName>
</protein>
<sequence length="514" mass="53865">MLLVTALAGIATAAVGAGAVIQLNSVAATARTITDERMQQALRINEARTQLLQEDATLLEHVALTDEVSRKRAEDEIKASDAAYDKAWAAYRQGDTAHTGTLSATEGLIATYRHLRDDAMLPASRDHDAEAFQTSRFTQGGALVAARQNLDELAEYQTNAVAEGGRAIQNAKSQGLQMIFALLIGGLTLAGAAAVYLANAILRPVRQVERALTAMAEGDLTSPAEVDSNDEIGRMAAGYERARQAMRETFEALRLTAEMVSEASGQVHDSGTRLDESTTDTARQARSVTEAAGMVSGNVQLLSAAGVEMGSSIESIAHSANEAARVASSAVDVAAGTTEIVTKLGRSSTEISDVVKVITAIAEQTNLLALNATIEAARAGESGKGFAVVAGEVKELAQETARATDDITRRVQAIQVDTGGAVEAIAKISEIIAQINDFQLTIASAVEEQTATTNEMNRNVFEAANGSQEIATTIEALSASVDNAAGDAVNTKSAAGNLAQTAQQLRDAVHRFQI</sequence>
<evidence type="ECO:0000256" key="6">
    <source>
        <dbReference type="SAM" id="Phobius"/>
    </source>
</evidence>
<dbReference type="InterPro" id="IPR024478">
    <property type="entry name" value="HlyB_4HB_MCP"/>
</dbReference>
<evidence type="ECO:0000256" key="2">
    <source>
        <dbReference type="ARBA" id="ARBA00022989"/>
    </source>
</evidence>
<evidence type="ECO:0000256" key="5">
    <source>
        <dbReference type="PROSITE-ProRule" id="PRU00284"/>
    </source>
</evidence>
<name>A0ABS7BF27_9ACTN</name>
<dbReference type="PROSITE" id="PS50111">
    <property type="entry name" value="CHEMOTAXIS_TRANSDUC_2"/>
    <property type="match status" value="1"/>
</dbReference>
<feature type="domain" description="HAMP" evidence="8">
    <location>
        <begin position="199"/>
        <end position="251"/>
    </location>
</feature>
<organism evidence="9 10">
    <name type="scientific">Actinoplanes hulinensis</name>
    <dbReference type="NCBI Taxonomy" id="1144547"/>
    <lineage>
        <taxon>Bacteria</taxon>
        <taxon>Bacillati</taxon>
        <taxon>Actinomycetota</taxon>
        <taxon>Actinomycetes</taxon>
        <taxon>Micromonosporales</taxon>
        <taxon>Micromonosporaceae</taxon>
        <taxon>Actinoplanes</taxon>
    </lineage>
</organism>
<dbReference type="PROSITE" id="PS50885">
    <property type="entry name" value="HAMP"/>
    <property type="match status" value="1"/>
</dbReference>
<dbReference type="CDD" id="cd06225">
    <property type="entry name" value="HAMP"/>
    <property type="match status" value="1"/>
</dbReference>
<dbReference type="Gene3D" id="1.10.287.950">
    <property type="entry name" value="Methyl-accepting chemotaxis protein"/>
    <property type="match status" value="1"/>
</dbReference>
<feature type="domain" description="Methyl-accepting transducer" evidence="7">
    <location>
        <begin position="256"/>
        <end position="485"/>
    </location>
</feature>
<evidence type="ECO:0000256" key="1">
    <source>
        <dbReference type="ARBA" id="ARBA00022692"/>
    </source>
</evidence>
<dbReference type="PANTHER" id="PTHR32089:SF112">
    <property type="entry name" value="LYSOZYME-LIKE PROTEIN-RELATED"/>
    <property type="match status" value="1"/>
</dbReference>
<evidence type="ECO:0000313" key="9">
    <source>
        <dbReference type="EMBL" id="MBW6439498.1"/>
    </source>
</evidence>
<keyword evidence="6" id="KW-0472">Membrane</keyword>
<dbReference type="SMART" id="SM00283">
    <property type="entry name" value="MA"/>
    <property type="match status" value="1"/>
</dbReference>
<dbReference type="InterPro" id="IPR003660">
    <property type="entry name" value="HAMP_dom"/>
</dbReference>
<keyword evidence="1 6" id="KW-0812">Transmembrane</keyword>
<evidence type="ECO:0000256" key="4">
    <source>
        <dbReference type="ARBA" id="ARBA00029447"/>
    </source>
</evidence>
<comment type="similarity">
    <text evidence="4">Belongs to the methyl-accepting chemotaxis (MCP) protein family.</text>
</comment>
<dbReference type="EMBL" id="JAHXZI010000028">
    <property type="protein sequence ID" value="MBW6439498.1"/>
    <property type="molecule type" value="Genomic_DNA"/>
</dbReference>
<dbReference type="Pfam" id="PF00672">
    <property type="entry name" value="HAMP"/>
    <property type="match status" value="1"/>
</dbReference>
<keyword evidence="2 6" id="KW-1133">Transmembrane helix</keyword>
<dbReference type="InterPro" id="IPR004089">
    <property type="entry name" value="MCPsignal_dom"/>
</dbReference>
<gene>
    <name evidence="9" type="ORF">KZ829_37810</name>
</gene>
<evidence type="ECO:0000313" key="10">
    <source>
        <dbReference type="Proteomes" id="UP001519863"/>
    </source>
</evidence>
<evidence type="ECO:0000256" key="3">
    <source>
        <dbReference type="ARBA" id="ARBA00023224"/>
    </source>
</evidence>
<dbReference type="Proteomes" id="UP001519863">
    <property type="component" value="Unassembled WGS sequence"/>
</dbReference>
<dbReference type="Pfam" id="PF00015">
    <property type="entry name" value="MCPsignal"/>
    <property type="match status" value="1"/>
</dbReference>